<evidence type="ECO:0000256" key="8">
    <source>
        <dbReference type="ARBA" id="ARBA00023288"/>
    </source>
</evidence>
<evidence type="ECO:0000256" key="4">
    <source>
        <dbReference type="ARBA" id="ARBA00022481"/>
    </source>
</evidence>
<dbReference type="PANTHER" id="PTHR24072">
    <property type="entry name" value="RHO FAMILY GTPASE"/>
    <property type="match status" value="1"/>
</dbReference>
<keyword evidence="6" id="KW-0342">GTP-binding</keyword>
<dbReference type="STRING" id="1754190.A0A1Y1ZGL9"/>
<evidence type="ECO:0000256" key="5">
    <source>
        <dbReference type="ARBA" id="ARBA00022741"/>
    </source>
</evidence>
<reference evidence="10 11" key="1">
    <citation type="submission" date="2016-08" db="EMBL/GenBank/DDBJ databases">
        <title>A Parts List for Fungal Cellulosomes Revealed by Comparative Genomics.</title>
        <authorList>
            <consortium name="DOE Joint Genome Institute"/>
            <person name="Haitjema C.H."/>
            <person name="Gilmore S.P."/>
            <person name="Henske J.K."/>
            <person name="Solomon K.V."/>
            <person name="De Groot R."/>
            <person name="Kuo A."/>
            <person name="Mondo S.J."/>
            <person name="Salamov A.A."/>
            <person name="Labutti K."/>
            <person name="Zhao Z."/>
            <person name="Chiniquy J."/>
            <person name="Barry K."/>
            <person name="Brewer H.M."/>
            <person name="Purvine S.O."/>
            <person name="Wright A.T."/>
            <person name="Boxma B."/>
            <person name="Van Alen T."/>
            <person name="Hackstein J.H."/>
            <person name="Baker S.E."/>
            <person name="Grigoriev I.V."/>
            <person name="O'Malley M.A."/>
        </authorList>
    </citation>
    <scope>NUCLEOTIDE SEQUENCE [LARGE SCALE GENOMIC DNA]</scope>
    <source>
        <strain evidence="10 11">G1</strain>
    </source>
</reference>
<dbReference type="GO" id="GO:0005525">
    <property type="term" value="F:GTP binding"/>
    <property type="evidence" value="ECO:0007669"/>
    <property type="project" value="UniProtKB-KW"/>
</dbReference>
<evidence type="ECO:0000256" key="1">
    <source>
        <dbReference type="ARBA" id="ARBA00004342"/>
    </source>
</evidence>
<dbReference type="PRINTS" id="PR00449">
    <property type="entry name" value="RASTRNSFRMNG"/>
</dbReference>
<dbReference type="SMART" id="SM00173">
    <property type="entry name" value="RAS"/>
    <property type="match status" value="1"/>
</dbReference>
<dbReference type="NCBIfam" id="TIGR00231">
    <property type="entry name" value="small_GTP"/>
    <property type="match status" value="1"/>
</dbReference>
<dbReference type="PROSITE" id="PS51420">
    <property type="entry name" value="RHO"/>
    <property type="match status" value="1"/>
</dbReference>
<evidence type="ECO:0000256" key="9">
    <source>
        <dbReference type="ARBA" id="ARBA00023289"/>
    </source>
</evidence>
<gene>
    <name evidence="10" type="ORF">LY90DRAFT_392726</name>
</gene>
<comment type="caution">
    <text evidence="10">The sequence shown here is derived from an EMBL/GenBank/DDBJ whole genome shotgun (WGS) entry which is preliminary data.</text>
</comment>
<dbReference type="InterPro" id="IPR001806">
    <property type="entry name" value="Small_GTPase"/>
</dbReference>
<dbReference type="InterPro" id="IPR003578">
    <property type="entry name" value="Small_GTPase_Rho"/>
</dbReference>
<comment type="subcellular location">
    <subcellularLocation>
        <location evidence="1">Cell membrane</location>
        <topology evidence="1">Lipid-anchor</topology>
        <orientation evidence="1">Cytoplasmic side</orientation>
    </subcellularLocation>
</comment>
<dbReference type="GO" id="GO:0005886">
    <property type="term" value="C:plasma membrane"/>
    <property type="evidence" value="ECO:0007669"/>
    <property type="project" value="UniProtKB-SubCell"/>
</dbReference>
<keyword evidence="8" id="KW-0449">Lipoprotein</keyword>
<dbReference type="Proteomes" id="UP000193920">
    <property type="component" value="Unassembled WGS sequence"/>
</dbReference>
<dbReference type="EMBL" id="MCOG01000408">
    <property type="protein sequence ID" value="ORY09408.1"/>
    <property type="molecule type" value="Genomic_DNA"/>
</dbReference>
<dbReference type="GO" id="GO:0007264">
    <property type="term" value="P:small GTPase-mediated signal transduction"/>
    <property type="evidence" value="ECO:0007669"/>
    <property type="project" value="InterPro"/>
</dbReference>
<keyword evidence="7" id="KW-0472">Membrane</keyword>
<evidence type="ECO:0000256" key="2">
    <source>
        <dbReference type="ARBA" id="ARBA00010142"/>
    </source>
</evidence>
<keyword evidence="9" id="KW-0636">Prenylation</keyword>
<keyword evidence="4" id="KW-0488">Methylation</keyword>
<dbReference type="Pfam" id="PF00071">
    <property type="entry name" value="Ras"/>
    <property type="match status" value="1"/>
</dbReference>
<sequence>MSITSKKLIVVGDTCGKTSLLMVFRTGNFPEKYSPTVFESFITEIIIDEKKVELELWDTAGQEDYDRFKLLSCYPDSHAVLICFSISEPETLYNVREKWINKVLHYCPEHPILLIGCKRDLRNDPSVIDSLKAKNETTVTFEEGMNMARKLGAYRYIECSSKTGEGVYQVFENATRATLAERKSLKAMKATTQLSVKNHTVQYFPLSPKVLDRHDHMLWKKISELGKEMKREETYYDDLEFAAENVMPLDLRFAVLVEIGNLAARNGRCRAFEKATDCLSQIVNSLNPNEALIGLKNQMSSFCFLERGEYIPDYMECWNNRGSLEIFIRLASGIKGGDKSLRNETAILCRVLLQELKEIINKINK</sequence>
<dbReference type="SMART" id="SM00174">
    <property type="entry name" value="RHO"/>
    <property type="match status" value="1"/>
</dbReference>
<dbReference type="SMART" id="SM00175">
    <property type="entry name" value="RAB"/>
    <property type="match status" value="1"/>
</dbReference>
<keyword evidence="3" id="KW-1003">Cell membrane</keyword>
<evidence type="ECO:0000313" key="11">
    <source>
        <dbReference type="Proteomes" id="UP000193920"/>
    </source>
</evidence>
<dbReference type="PROSITE" id="PS51419">
    <property type="entry name" value="RAB"/>
    <property type="match status" value="1"/>
</dbReference>
<evidence type="ECO:0000256" key="3">
    <source>
        <dbReference type="ARBA" id="ARBA00022475"/>
    </source>
</evidence>
<dbReference type="AlphaFoldDB" id="A0A1Y1ZGL9"/>
<dbReference type="InterPro" id="IPR005225">
    <property type="entry name" value="Small_GTP-bd"/>
</dbReference>
<dbReference type="PROSITE" id="PS51421">
    <property type="entry name" value="RAS"/>
    <property type="match status" value="1"/>
</dbReference>
<proteinExistence type="inferred from homology"/>
<dbReference type="SUPFAM" id="SSF52540">
    <property type="entry name" value="P-loop containing nucleoside triphosphate hydrolases"/>
    <property type="match status" value="1"/>
</dbReference>
<evidence type="ECO:0000256" key="7">
    <source>
        <dbReference type="ARBA" id="ARBA00023136"/>
    </source>
</evidence>
<evidence type="ECO:0000313" key="10">
    <source>
        <dbReference type="EMBL" id="ORY09408.1"/>
    </source>
</evidence>
<name>A0A1Y1ZGL9_9FUNG</name>
<organism evidence="10 11">
    <name type="scientific">Neocallimastix californiae</name>
    <dbReference type="NCBI Taxonomy" id="1754190"/>
    <lineage>
        <taxon>Eukaryota</taxon>
        <taxon>Fungi</taxon>
        <taxon>Fungi incertae sedis</taxon>
        <taxon>Chytridiomycota</taxon>
        <taxon>Chytridiomycota incertae sedis</taxon>
        <taxon>Neocallimastigomycetes</taxon>
        <taxon>Neocallimastigales</taxon>
        <taxon>Neocallimastigaceae</taxon>
        <taxon>Neocallimastix</taxon>
    </lineage>
</organism>
<protein>
    <submittedName>
        <fullName evidence="10">Ras-domain-containing protein</fullName>
    </submittedName>
</protein>
<keyword evidence="11" id="KW-1185">Reference proteome</keyword>
<evidence type="ECO:0000256" key="6">
    <source>
        <dbReference type="ARBA" id="ARBA00023134"/>
    </source>
</evidence>
<dbReference type="FunFam" id="3.40.50.300:FF:000983">
    <property type="entry name" value="Rho family GTPase"/>
    <property type="match status" value="1"/>
</dbReference>
<dbReference type="OrthoDB" id="8830751at2759"/>
<comment type="similarity">
    <text evidence="2">Belongs to the small GTPase superfamily. Rho family.</text>
</comment>
<accession>A0A1Y1ZGL9</accession>
<keyword evidence="5" id="KW-0547">Nucleotide-binding</keyword>
<dbReference type="InterPro" id="IPR027417">
    <property type="entry name" value="P-loop_NTPase"/>
</dbReference>
<dbReference type="GO" id="GO:0003924">
    <property type="term" value="F:GTPase activity"/>
    <property type="evidence" value="ECO:0007669"/>
    <property type="project" value="InterPro"/>
</dbReference>
<dbReference type="Gene3D" id="3.40.50.300">
    <property type="entry name" value="P-loop containing nucleotide triphosphate hydrolases"/>
    <property type="match status" value="1"/>
</dbReference>